<keyword evidence="1" id="KW-0539">Nucleus</keyword>
<protein>
    <recommendedName>
        <fullName evidence="1">Non-structural maintenance of chromosomes element 1 homolog</fullName>
        <ecNumber evidence="1">2.3.2.27</ecNumber>
    </recommendedName>
</protein>
<keyword evidence="1" id="KW-0808">Transferase</keyword>
<dbReference type="InterPro" id="IPR011513">
    <property type="entry name" value="Nse1"/>
</dbReference>
<dbReference type="CDD" id="cd15489">
    <property type="entry name" value="PHD_SF"/>
    <property type="match status" value="1"/>
</dbReference>
<comment type="subcellular location">
    <subcellularLocation>
        <location evidence="1">Nucleus</location>
    </subcellularLocation>
</comment>
<keyword evidence="1" id="KW-0863">Zinc-finger</keyword>
<dbReference type="Proteomes" id="UP000605970">
    <property type="component" value="Unassembled WGS sequence"/>
</dbReference>
<dbReference type="AlphaFoldDB" id="A0A8S9ZMZ3"/>
<dbReference type="GO" id="GO:0030915">
    <property type="term" value="C:Smc5-Smc6 complex"/>
    <property type="evidence" value="ECO:0007669"/>
    <property type="project" value="UniProtKB-UniRule"/>
</dbReference>
<keyword evidence="1" id="KW-0227">DNA damage</keyword>
<dbReference type="GO" id="GO:0000724">
    <property type="term" value="P:double-strand break repair via homologous recombination"/>
    <property type="evidence" value="ECO:0007669"/>
    <property type="project" value="TreeGrafter"/>
</dbReference>
<keyword evidence="1" id="KW-0833">Ubl conjugation pathway</keyword>
<proteinExistence type="inferred from homology"/>
<keyword evidence="3" id="KW-1185">Reference proteome</keyword>
<gene>
    <name evidence="2" type="ORF">Mgra_00006031</name>
</gene>
<keyword evidence="1" id="KW-0234">DNA repair</keyword>
<dbReference type="GO" id="GO:0005634">
    <property type="term" value="C:nucleus"/>
    <property type="evidence" value="ECO:0007669"/>
    <property type="project" value="UniProtKB-SubCell"/>
</dbReference>
<dbReference type="PANTHER" id="PTHR20973:SF0">
    <property type="entry name" value="NON-STRUCTURAL MAINTENANCE OF CHROMOSOMES ELEMENT 1 HOMOLOG"/>
    <property type="match status" value="1"/>
</dbReference>
<accession>A0A8S9ZMZ3</accession>
<comment type="catalytic activity">
    <reaction evidence="1">
        <text>S-ubiquitinyl-[E2 ubiquitin-conjugating enzyme]-L-cysteine + [acceptor protein]-L-lysine = [E2 ubiquitin-conjugating enzyme]-L-cysteine + N(6)-ubiquitinyl-[acceptor protein]-L-lysine.</text>
        <dbReference type="EC" id="2.3.2.27"/>
    </reaction>
</comment>
<keyword evidence="1" id="KW-0233">DNA recombination</keyword>
<dbReference type="PANTHER" id="PTHR20973">
    <property type="entry name" value="NON-SMC ELEMENT 1-RELATED"/>
    <property type="match status" value="1"/>
</dbReference>
<dbReference type="Pfam" id="PF07574">
    <property type="entry name" value="SMC_Nse1"/>
    <property type="match status" value="1"/>
</dbReference>
<dbReference type="EMBL" id="JABEBT010000055">
    <property type="protein sequence ID" value="KAF7634582.1"/>
    <property type="molecule type" value="Genomic_DNA"/>
</dbReference>
<sequence length="351" mass="41050">MAQRNRQEFDEFLKFCKSFDTLHKHFLQFLMQRRCIEVALIGQTFLEFYKNDDSIELKFSALDKINTDQNRQVINALRKAIDPMIRRMGLYIVHIADEYSRNMEYWVLASDLNYSPPLLQSSSLQKDELAMFHFWLKLMFSKYKNDEDDDIDSALEDILTNEEINGNTGGELSLVNAFLFAKKKGWTAVRAQKLIDKLWKQQRWIRVMKGDADINQSAKKRKPNKLGDEHSIIRLHPCAIVEIEQLLYQLNVPQCILCKRPIIVSRLSFTCEGCRSCYHANCMLRQLEFPAECSCENCDQVLDEEIIDDFQFDIDNEYIPPKRGQIKVNRSGYNASNNASSNQPFPFLRDN</sequence>
<keyword evidence="1" id="KW-0862">Zinc</keyword>
<keyword evidence="1" id="KW-0479">Metal-binding</keyword>
<dbReference type="OrthoDB" id="5885215at2759"/>
<comment type="similarity">
    <text evidence="1">Belongs to the NSE1 family.</text>
</comment>
<dbReference type="GO" id="GO:0008270">
    <property type="term" value="F:zinc ion binding"/>
    <property type="evidence" value="ECO:0007669"/>
    <property type="project" value="UniProtKB-KW"/>
</dbReference>
<comment type="caution">
    <text evidence="2">The sequence shown here is derived from an EMBL/GenBank/DDBJ whole genome shotgun (WGS) entry which is preliminary data.</text>
</comment>
<evidence type="ECO:0000313" key="3">
    <source>
        <dbReference type="Proteomes" id="UP000605970"/>
    </source>
</evidence>
<name>A0A8S9ZMZ3_9BILA</name>
<reference evidence="2" key="1">
    <citation type="journal article" date="2020" name="Ecol. Evol.">
        <title>Genome structure and content of the rice root-knot nematode (Meloidogyne graminicola).</title>
        <authorList>
            <person name="Phan N.T."/>
            <person name="Danchin E.G.J."/>
            <person name="Klopp C."/>
            <person name="Perfus-Barbeoch L."/>
            <person name="Kozlowski D.K."/>
            <person name="Koutsovoulos G.D."/>
            <person name="Lopez-Roques C."/>
            <person name="Bouchez O."/>
            <person name="Zahm M."/>
            <person name="Besnard G."/>
            <person name="Bellafiore S."/>
        </authorList>
    </citation>
    <scope>NUCLEOTIDE SEQUENCE</scope>
    <source>
        <strain evidence="2">VN-18</strain>
    </source>
</reference>
<comment type="subunit">
    <text evidence="1">Component of the Smc5-Smc6 complex.</text>
</comment>
<evidence type="ECO:0000313" key="2">
    <source>
        <dbReference type="EMBL" id="KAF7634582.1"/>
    </source>
</evidence>
<dbReference type="EC" id="2.3.2.27" evidence="1"/>
<evidence type="ECO:0000256" key="1">
    <source>
        <dbReference type="RuleBase" id="RU368018"/>
    </source>
</evidence>
<organism evidence="2 3">
    <name type="scientific">Meloidogyne graminicola</name>
    <dbReference type="NCBI Taxonomy" id="189291"/>
    <lineage>
        <taxon>Eukaryota</taxon>
        <taxon>Metazoa</taxon>
        <taxon>Ecdysozoa</taxon>
        <taxon>Nematoda</taxon>
        <taxon>Chromadorea</taxon>
        <taxon>Rhabditida</taxon>
        <taxon>Tylenchina</taxon>
        <taxon>Tylenchomorpha</taxon>
        <taxon>Tylenchoidea</taxon>
        <taxon>Meloidogynidae</taxon>
        <taxon>Meloidogyninae</taxon>
        <taxon>Meloidogyne</taxon>
    </lineage>
</organism>
<dbReference type="GO" id="GO:0061630">
    <property type="term" value="F:ubiquitin protein ligase activity"/>
    <property type="evidence" value="ECO:0007669"/>
    <property type="project" value="UniProtKB-EC"/>
</dbReference>